<keyword evidence="2" id="KW-1185">Reference proteome</keyword>
<dbReference type="AlphaFoldDB" id="A0A1V9FIX5"/>
<sequence length="72" mass="8187">MIYLHLFGRHRLFYNKFIGGCSGDGGFLYLICLPNAGVSWRQGGRSPMEALPPIEWLVNYTKVVMDVVEPVR</sequence>
<protein>
    <submittedName>
        <fullName evidence="1">Uncharacterized protein</fullName>
    </submittedName>
</protein>
<evidence type="ECO:0000313" key="1">
    <source>
        <dbReference type="EMBL" id="OQP58227.1"/>
    </source>
</evidence>
<accession>A0A1V9FIX5</accession>
<proteinExistence type="predicted"/>
<dbReference type="EMBL" id="LVYD01000102">
    <property type="protein sequence ID" value="OQP58227.1"/>
    <property type="molecule type" value="Genomic_DNA"/>
</dbReference>
<comment type="caution">
    <text evidence="1">The sequence shown here is derived from an EMBL/GenBank/DDBJ whole genome shotgun (WGS) entry which is preliminary data.</text>
</comment>
<name>A0A1V9FIX5_9BACT</name>
<dbReference type="Proteomes" id="UP000192796">
    <property type="component" value="Unassembled WGS sequence"/>
</dbReference>
<reference evidence="1 2" key="1">
    <citation type="submission" date="2016-03" db="EMBL/GenBank/DDBJ databases">
        <title>Niastella vici sp. nov., isolated from farmland soil.</title>
        <authorList>
            <person name="Chen L."/>
            <person name="Wang D."/>
            <person name="Yang S."/>
            <person name="Wang G."/>
        </authorList>
    </citation>
    <scope>NUCLEOTIDE SEQUENCE [LARGE SCALE GENOMIC DNA]</scope>
    <source>
        <strain evidence="1 2">DJ57</strain>
    </source>
</reference>
<organism evidence="1 2">
    <name type="scientific">Niastella vici</name>
    <dbReference type="NCBI Taxonomy" id="1703345"/>
    <lineage>
        <taxon>Bacteria</taxon>
        <taxon>Pseudomonadati</taxon>
        <taxon>Bacteroidota</taxon>
        <taxon>Chitinophagia</taxon>
        <taxon>Chitinophagales</taxon>
        <taxon>Chitinophagaceae</taxon>
        <taxon>Niastella</taxon>
    </lineage>
</organism>
<gene>
    <name evidence="1" type="ORF">A3860_07840</name>
</gene>
<evidence type="ECO:0000313" key="2">
    <source>
        <dbReference type="Proteomes" id="UP000192796"/>
    </source>
</evidence>